<gene>
    <name evidence="2" type="ORF">P8T80_08850</name>
</gene>
<feature type="transmembrane region" description="Helical" evidence="1">
    <location>
        <begin position="50"/>
        <end position="83"/>
    </location>
</feature>
<accession>A0ABU3PPT2</accession>
<dbReference type="EMBL" id="JARUHM010000011">
    <property type="protein sequence ID" value="MDT9411485.1"/>
    <property type="molecule type" value="Genomic_DNA"/>
</dbReference>
<dbReference type="Proteomes" id="UP001265983">
    <property type="component" value="Unassembled WGS sequence"/>
</dbReference>
<keyword evidence="1" id="KW-0472">Membrane</keyword>
<keyword evidence="1" id="KW-0812">Transmembrane</keyword>
<name>A0ABU3PPT2_9CORY</name>
<evidence type="ECO:0000313" key="3">
    <source>
        <dbReference type="Proteomes" id="UP001265983"/>
    </source>
</evidence>
<keyword evidence="3" id="KW-1185">Reference proteome</keyword>
<dbReference type="RefSeq" id="WP_315644428.1">
    <property type="nucleotide sequence ID" value="NZ_JARUHM010000011.1"/>
</dbReference>
<evidence type="ECO:0000256" key="1">
    <source>
        <dbReference type="SAM" id="Phobius"/>
    </source>
</evidence>
<feature type="transmembrane region" description="Helical" evidence="1">
    <location>
        <begin position="21"/>
        <end position="44"/>
    </location>
</feature>
<comment type="caution">
    <text evidence="2">The sequence shown here is derived from an EMBL/GenBank/DDBJ whole genome shotgun (WGS) entry which is preliminary data.</text>
</comment>
<protein>
    <submittedName>
        <fullName evidence="2">Uncharacterized protein</fullName>
    </submittedName>
</protein>
<reference evidence="2 3" key="1">
    <citation type="submission" date="2023-03" db="EMBL/GenBank/DDBJ databases">
        <title>Whole genome sequence of the first Corynebacterium rouxii strains isolated in Brazil: a recent member of Corynebacterium diphtheriae complex.</title>
        <authorList>
            <person name="Vieira V."/>
            <person name="Ramos J.N."/>
            <person name="Araujo M.R.B."/>
            <person name="Baio P.V."/>
            <person name="Sant'Anna L.O."/>
            <person name="Veras J.F.C."/>
            <person name="Vieira E.M.D."/>
            <person name="Sousa M.A.B."/>
            <person name="Camargo C.H."/>
            <person name="Sacchi C.T."/>
            <person name="Campos K.R."/>
            <person name="Santos M.B.N."/>
            <person name="Bokermann S."/>
            <person name="Alvim L.B."/>
            <person name="Santos L.S."/>
            <person name="Mattos-Guaraldi A.L."/>
        </authorList>
    </citation>
    <scope>NUCLEOTIDE SEQUENCE [LARGE SCALE GENOMIC DNA]</scope>
    <source>
        <strain evidence="2 3">70862</strain>
    </source>
</reference>
<keyword evidence="1" id="KW-1133">Transmembrane helix</keyword>
<organism evidence="2 3">
    <name type="scientific">Corynebacterium rouxii</name>
    <dbReference type="NCBI Taxonomy" id="2719119"/>
    <lineage>
        <taxon>Bacteria</taxon>
        <taxon>Bacillati</taxon>
        <taxon>Actinomycetota</taxon>
        <taxon>Actinomycetes</taxon>
        <taxon>Mycobacteriales</taxon>
        <taxon>Corynebacteriaceae</taxon>
        <taxon>Corynebacterium</taxon>
    </lineage>
</organism>
<proteinExistence type="predicted"/>
<sequence length="85" mass="9438">MAFQRYGAGQTLRDKSSREVALPWVQAFLLVVLTTVFCALLASMSFQYYAAWLFVFVMAVAVLGSIAMAALFFPGILIVLLVWLN</sequence>
<evidence type="ECO:0000313" key="2">
    <source>
        <dbReference type="EMBL" id="MDT9411485.1"/>
    </source>
</evidence>